<keyword evidence="2 5" id="KW-0012">Acyltransferase</keyword>
<dbReference type="PANTHER" id="PTHR10434">
    <property type="entry name" value="1-ACYL-SN-GLYCEROL-3-PHOSPHATE ACYLTRANSFERASE"/>
    <property type="match status" value="1"/>
</dbReference>
<keyword evidence="1 5" id="KW-0808">Transferase</keyword>
<dbReference type="GO" id="GO:0006654">
    <property type="term" value="P:phosphatidic acid biosynthetic process"/>
    <property type="evidence" value="ECO:0007669"/>
    <property type="project" value="TreeGrafter"/>
</dbReference>
<dbReference type="Proteomes" id="UP000249324">
    <property type="component" value="Unassembled WGS sequence"/>
</dbReference>
<evidence type="ECO:0000259" key="3">
    <source>
        <dbReference type="SMART" id="SM00563"/>
    </source>
</evidence>
<sequence length="228" mass="24533">MSDTGLPAGASPLLHDVARVIARHLYRPAYRIRVHHADRVPPSGPVLLVANHMSLIEPQLIFGFVPRRPVFLVKQELFDTLGGVTGVLLRKLGQLPVRRGEPDRTPLLDAVRLLRSGGLVAVFPEGTRGSGNVEKAEHGAAWLVRASGARVVPVAARGTARPPGGRRRFRPTVDLLFGEPFTLDVPRGRDGLRSGTETVRTRLAATVAELDEWRAGAGGAAPGRSEAR</sequence>
<dbReference type="AlphaFoldDB" id="A0A2W4LTW1"/>
<dbReference type="SUPFAM" id="SSF69593">
    <property type="entry name" value="Glycerol-3-phosphate (1)-acyltransferase"/>
    <property type="match status" value="1"/>
</dbReference>
<evidence type="ECO:0000313" key="4">
    <source>
        <dbReference type="EMBL" id="MFO7192035.1"/>
    </source>
</evidence>
<protein>
    <submittedName>
        <fullName evidence="5">1-acyl-sn-glycerol-3-phosphate acyltransferase</fullName>
    </submittedName>
    <submittedName>
        <fullName evidence="4">Lysophospholipid acyltransferase family protein</fullName>
    </submittedName>
</protein>
<dbReference type="SMART" id="SM00563">
    <property type="entry name" value="PlsC"/>
    <property type="match status" value="1"/>
</dbReference>
<dbReference type="InterPro" id="IPR002123">
    <property type="entry name" value="Plipid/glycerol_acylTrfase"/>
</dbReference>
<name>A0A2W4LTW1_9PSEU</name>
<dbReference type="EMBL" id="QGUI02000067">
    <property type="protein sequence ID" value="MFO7192035.1"/>
    <property type="molecule type" value="Genomic_DNA"/>
</dbReference>
<dbReference type="CDD" id="cd07989">
    <property type="entry name" value="LPLAT_AGPAT-like"/>
    <property type="match status" value="1"/>
</dbReference>
<comment type="caution">
    <text evidence="5">The sequence shown here is derived from an EMBL/GenBank/DDBJ whole genome shotgun (WGS) entry which is preliminary data.</text>
</comment>
<dbReference type="STRING" id="1111738.GCA_000427905_03530"/>
<dbReference type="EMBL" id="QGUI01000035">
    <property type="protein sequence ID" value="PZN01124.1"/>
    <property type="molecule type" value="Genomic_DNA"/>
</dbReference>
<organism evidence="5">
    <name type="scientific">Thermocrispum agreste</name>
    <dbReference type="NCBI Taxonomy" id="37925"/>
    <lineage>
        <taxon>Bacteria</taxon>
        <taxon>Bacillati</taxon>
        <taxon>Actinomycetota</taxon>
        <taxon>Actinomycetes</taxon>
        <taxon>Pseudonocardiales</taxon>
        <taxon>Pseudonocardiaceae</taxon>
        <taxon>Thermocrispum</taxon>
    </lineage>
</organism>
<reference evidence="4" key="1">
    <citation type="submission" date="2018-05" db="EMBL/GenBank/DDBJ databases">
        <authorList>
            <person name="Moura L."/>
            <person name="Setubal J.C."/>
        </authorList>
    </citation>
    <scope>NUCLEOTIDE SEQUENCE</scope>
    <source>
        <strain evidence="4">ZC4RG45</strain>
    </source>
</reference>
<dbReference type="PANTHER" id="PTHR10434:SF11">
    <property type="entry name" value="1-ACYL-SN-GLYCEROL-3-PHOSPHATE ACYLTRANSFERASE"/>
    <property type="match status" value="1"/>
</dbReference>
<evidence type="ECO:0000313" key="6">
    <source>
        <dbReference type="Proteomes" id="UP000249324"/>
    </source>
</evidence>
<proteinExistence type="predicted"/>
<dbReference type="GO" id="GO:0003841">
    <property type="term" value="F:1-acylglycerol-3-phosphate O-acyltransferase activity"/>
    <property type="evidence" value="ECO:0007669"/>
    <property type="project" value="TreeGrafter"/>
</dbReference>
<feature type="domain" description="Phospholipid/glycerol acyltransferase" evidence="3">
    <location>
        <begin position="46"/>
        <end position="159"/>
    </location>
</feature>
<evidence type="ECO:0000256" key="1">
    <source>
        <dbReference type="ARBA" id="ARBA00022679"/>
    </source>
</evidence>
<accession>A0A2W4LTW1</accession>
<reference evidence="5" key="2">
    <citation type="submission" date="2018-05" db="EMBL/GenBank/DDBJ databases">
        <authorList>
            <person name="Lanie J.A."/>
            <person name="Ng W.-L."/>
            <person name="Kazmierczak K.M."/>
            <person name="Andrzejewski T.M."/>
            <person name="Davidsen T.M."/>
            <person name="Wayne K.J."/>
            <person name="Tettelin H."/>
            <person name="Glass J.I."/>
            <person name="Rusch D."/>
            <person name="Podicherti R."/>
            <person name="Tsui H.-C.T."/>
            <person name="Winkler M.E."/>
        </authorList>
    </citation>
    <scope>NUCLEOTIDE SEQUENCE</scope>
    <source>
        <strain evidence="5">ZC4RG45</strain>
    </source>
</reference>
<evidence type="ECO:0000256" key="2">
    <source>
        <dbReference type="ARBA" id="ARBA00023315"/>
    </source>
</evidence>
<reference evidence="4" key="4">
    <citation type="submission" date="2023-08" db="EMBL/GenBank/DDBJ databases">
        <authorList>
            <person name="Guima S.E.S."/>
            <person name="Martins L.F."/>
            <person name="Silva A.M."/>
            <person name="Setubal J.C."/>
        </authorList>
    </citation>
    <scope>NUCLEOTIDE SEQUENCE</scope>
    <source>
        <strain evidence="4">ZC4RG45</strain>
    </source>
</reference>
<gene>
    <name evidence="4" type="ORF">DIU77_007310</name>
    <name evidence="5" type="ORF">DIU77_01675</name>
</gene>
<reference evidence="4 6" key="3">
    <citation type="journal article" date="2021" name="BMC Genomics">
        <title>Genome-resolved metagenome and metatranscriptome analyses of thermophilic composting reveal key bacterial players and their metabolic interactions.</title>
        <authorList>
            <person name="Braga L.P.P."/>
            <person name="Pereira R.V."/>
            <person name="Martins L.F."/>
            <person name="Moura L.M.S."/>
            <person name="Sanchez F.B."/>
            <person name="Patane J.S.L."/>
            <person name="da Silva A.M."/>
            <person name="Setubal J.C."/>
        </authorList>
    </citation>
    <scope>NUCLEOTIDE SEQUENCE [LARGE SCALE GENOMIC DNA]</scope>
    <source>
        <strain evidence="4">ZC4RG45</strain>
    </source>
</reference>
<evidence type="ECO:0000313" key="5">
    <source>
        <dbReference type="EMBL" id="PZN01124.1"/>
    </source>
</evidence>
<dbReference type="Pfam" id="PF01553">
    <property type="entry name" value="Acyltransferase"/>
    <property type="match status" value="1"/>
</dbReference>